<evidence type="ECO:0000313" key="1">
    <source>
        <dbReference type="EMBL" id="VDN17525.1"/>
    </source>
</evidence>
<keyword evidence="2" id="KW-1185">Reference proteome</keyword>
<sequence>MELTSRRPCLSATVSAVKFATFKWSPLNSLSSWSSRPVLPLRIRRRRSWVPMIPTATLEYPCIAASTLSTPSLIKSLPNLLASGIWLLVSSPHALADKISHVKMRLQHPSKLF</sequence>
<dbReference type="EMBL" id="UYRU01068277">
    <property type="protein sequence ID" value="VDN17525.1"/>
    <property type="molecule type" value="Genomic_DNA"/>
</dbReference>
<protein>
    <submittedName>
        <fullName evidence="1">Uncharacterized protein</fullName>
    </submittedName>
</protein>
<dbReference type="AlphaFoldDB" id="A0A3P7LKR7"/>
<evidence type="ECO:0000313" key="2">
    <source>
        <dbReference type="Proteomes" id="UP000281553"/>
    </source>
</evidence>
<accession>A0A3P7LKR7</accession>
<dbReference type="Proteomes" id="UP000281553">
    <property type="component" value="Unassembled WGS sequence"/>
</dbReference>
<organism evidence="1 2">
    <name type="scientific">Dibothriocephalus latus</name>
    <name type="common">Fish tapeworm</name>
    <name type="synonym">Diphyllobothrium latum</name>
    <dbReference type="NCBI Taxonomy" id="60516"/>
    <lineage>
        <taxon>Eukaryota</taxon>
        <taxon>Metazoa</taxon>
        <taxon>Spiralia</taxon>
        <taxon>Lophotrochozoa</taxon>
        <taxon>Platyhelminthes</taxon>
        <taxon>Cestoda</taxon>
        <taxon>Eucestoda</taxon>
        <taxon>Diphyllobothriidea</taxon>
        <taxon>Diphyllobothriidae</taxon>
        <taxon>Dibothriocephalus</taxon>
    </lineage>
</organism>
<proteinExistence type="predicted"/>
<gene>
    <name evidence="1" type="ORF">DILT_LOCUS12950</name>
</gene>
<reference evidence="1 2" key="1">
    <citation type="submission" date="2018-11" db="EMBL/GenBank/DDBJ databases">
        <authorList>
            <consortium name="Pathogen Informatics"/>
        </authorList>
    </citation>
    <scope>NUCLEOTIDE SEQUENCE [LARGE SCALE GENOMIC DNA]</scope>
</reference>
<name>A0A3P7LKR7_DIBLA</name>